<organism evidence="2 3">
    <name type="scientific">Merismopedia glauca CCAP 1448/3</name>
    <dbReference type="NCBI Taxonomy" id="1296344"/>
    <lineage>
        <taxon>Bacteria</taxon>
        <taxon>Bacillati</taxon>
        <taxon>Cyanobacteriota</taxon>
        <taxon>Cyanophyceae</taxon>
        <taxon>Synechococcales</taxon>
        <taxon>Merismopediaceae</taxon>
        <taxon>Merismopedia</taxon>
    </lineage>
</organism>
<dbReference type="InterPro" id="IPR043519">
    <property type="entry name" value="NT_sf"/>
</dbReference>
<dbReference type="CDD" id="cd05403">
    <property type="entry name" value="NT_KNTase_like"/>
    <property type="match status" value="1"/>
</dbReference>
<sequence>MPPVTEEIIAEITQSLVTELNPEEIVLFGSYAWGQPNEYSDIDLCVIVPDGIAGFNRVEWGIRGLNAVFDIYANVDIVVMPRSLMDSFKKVPASLHRKIADQGILLYGSGKTYSGHLLAQKST</sequence>
<reference evidence="2 3" key="1">
    <citation type="submission" date="2018-02" db="EMBL/GenBank/DDBJ databases">
        <authorList>
            <person name="Cohen D.B."/>
            <person name="Kent A.D."/>
        </authorList>
    </citation>
    <scope>NUCLEOTIDE SEQUENCE [LARGE SCALE GENOMIC DNA]</scope>
    <source>
        <strain evidence="2 3">CCAP 1448/3</strain>
    </source>
</reference>
<keyword evidence="2" id="KW-0808">Transferase</keyword>
<dbReference type="InterPro" id="IPR052548">
    <property type="entry name" value="Type_VII_TA_antitoxin"/>
</dbReference>
<evidence type="ECO:0000259" key="1">
    <source>
        <dbReference type="Pfam" id="PF18765"/>
    </source>
</evidence>
<proteinExistence type="predicted"/>
<accession>A0A2T1BX91</accession>
<dbReference type="PANTHER" id="PTHR33933">
    <property type="entry name" value="NUCLEOTIDYLTRANSFERASE"/>
    <property type="match status" value="1"/>
</dbReference>
<comment type="caution">
    <text evidence="2">The sequence shown here is derived from an EMBL/GenBank/DDBJ whole genome shotgun (WGS) entry which is preliminary data.</text>
</comment>
<evidence type="ECO:0000313" key="3">
    <source>
        <dbReference type="Proteomes" id="UP000238762"/>
    </source>
</evidence>
<dbReference type="PANTHER" id="PTHR33933:SF1">
    <property type="entry name" value="PROTEIN ADENYLYLTRANSFERASE MNTA-RELATED"/>
    <property type="match status" value="1"/>
</dbReference>
<dbReference type="SUPFAM" id="SSF81301">
    <property type="entry name" value="Nucleotidyltransferase"/>
    <property type="match status" value="1"/>
</dbReference>
<name>A0A2T1BX91_9CYAN</name>
<dbReference type="OrthoDB" id="464383at2"/>
<dbReference type="AlphaFoldDB" id="A0A2T1BX91"/>
<keyword evidence="3" id="KW-1185">Reference proteome</keyword>
<evidence type="ECO:0000313" key="2">
    <source>
        <dbReference type="EMBL" id="PSB00543.1"/>
    </source>
</evidence>
<dbReference type="GO" id="GO:0016740">
    <property type="term" value="F:transferase activity"/>
    <property type="evidence" value="ECO:0007669"/>
    <property type="project" value="UniProtKB-KW"/>
</dbReference>
<gene>
    <name evidence="2" type="ORF">C7B64_22945</name>
</gene>
<reference evidence="2 3" key="2">
    <citation type="submission" date="2018-03" db="EMBL/GenBank/DDBJ databases">
        <title>The ancient ancestry and fast evolution of plastids.</title>
        <authorList>
            <person name="Moore K.R."/>
            <person name="Magnabosco C."/>
            <person name="Momper L."/>
            <person name="Gold D.A."/>
            <person name="Bosak T."/>
            <person name="Fournier G.P."/>
        </authorList>
    </citation>
    <scope>NUCLEOTIDE SEQUENCE [LARGE SCALE GENOMIC DNA]</scope>
    <source>
        <strain evidence="2 3">CCAP 1448/3</strain>
    </source>
</reference>
<protein>
    <submittedName>
        <fullName evidence="2">Nucleotidyltransferase domain-containing protein</fullName>
    </submittedName>
</protein>
<dbReference type="InterPro" id="IPR041633">
    <property type="entry name" value="Polbeta"/>
</dbReference>
<feature type="domain" description="Polymerase beta nucleotidyltransferase" evidence="1">
    <location>
        <begin position="11"/>
        <end position="109"/>
    </location>
</feature>
<dbReference type="Proteomes" id="UP000238762">
    <property type="component" value="Unassembled WGS sequence"/>
</dbReference>
<dbReference type="Pfam" id="PF18765">
    <property type="entry name" value="Polbeta"/>
    <property type="match status" value="1"/>
</dbReference>
<dbReference type="EMBL" id="PVWJ01000193">
    <property type="protein sequence ID" value="PSB00543.1"/>
    <property type="molecule type" value="Genomic_DNA"/>
</dbReference>
<dbReference type="Gene3D" id="3.30.460.10">
    <property type="entry name" value="Beta Polymerase, domain 2"/>
    <property type="match status" value="1"/>
</dbReference>